<keyword evidence="6" id="KW-0862">Zinc</keyword>
<evidence type="ECO:0000256" key="10">
    <source>
        <dbReference type="ARBA" id="ARBA00052978"/>
    </source>
</evidence>
<evidence type="ECO:0000256" key="6">
    <source>
        <dbReference type="ARBA" id="ARBA00022833"/>
    </source>
</evidence>
<accession>A0A7R8W925</accession>
<dbReference type="InterPro" id="IPR035105">
    <property type="entry name" value="Deoxycytidylate_deaminase_dom"/>
</dbReference>
<evidence type="ECO:0000256" key="5">
    <source>
        <dbReference type="ARBA" id="ARBA00022801"/>
    </source>
</evidence>
<evidence type="ECO:0000256" key="3">
    <source>
        <dbReference type="ARBA" id="ARBA00022723"/>
    </source>
</evidence>
<dbReference type="GO" id="GO:0008270">
    <property type="term" value="F:zinc ion binding"/>
    <property type="evidence" value="ECO:0007669"/>
    <property type="project" value="InterPro"/>
</dbReference>
<keyword evidence="4" id="KW-0545">Nucleotide biosynthesis</keyword>
<evidence type="ECO:0000256" key="8">
    <source>
        <dbReference type="ARBA" id="ARBA00038938"/>
    </source>
</evidence>
<evidence type="ECO:0000313" key="13">
    <source>
        <dbReference type="EMBL" id="CAD7224556.1"/>
    </source>
</evidence>
<evidence type="ECO:0000256" key="1">
    <source>
        <dbReference type="ARBA" id="ARBA00001947"/>
    </source>
</evidence>
<dbReference type="Gene3D" id="3.40.140.10">
    <property type="entry name" value="Cytidine Deaminase, domain 2"/>
    <property type="match status" value="1"/>
</dbReference>
<dbReference type="InterPro" id="IPR002125">
    <property type="entry name" value="CMP_dCMP_dom"/>
</dbReference>
<evidence type="ECO:0000256" key="2">
    <source>
        <dbReference type="ARBA" id="ARBA00006576"/>
    </source>
</evidence>
<evidence type="ECO:0000256" key="9">
    <source>
        <dbReference type="ARBA" id="ARBA00041763"/>
    </source>
</evidence>
<keyword evidence="3" id="KW-0479">Metal-binding</keyword>
<dbReference type="FunFam" id="3.40.140.10:FF:000021">
    <property type="entry name" value="Deoxycytidylate deaminase"/>
    <property type="match status" value="1"/>
</dbReference>
<keyword evidence="5" id="KW-0378">Hydrolase</keyword>
<dbReference type="GO" id="GO:0004132">
    <property type="term" value="F:dCMP deaminase activity"/>
    <property type="evidence" value="ECO:0007669"/>
    <property type="project" value="UniProtKB-EC"/>
</dbReference>
<organism evidence="13">
    <name type="scientific">Cyprideis torosa</name>
    <dbReference type="NCBI Taxonomy" id="163714"/>
    <lineage>
        <taxon>Eukaryota</taxon>
        <taxon>Metazoa</taxon>
        <taxon>Ecdysozoa</taxon>
        <taxon>Arthropoda</taxon>
        <taxon>Crustacea</taxon>
        <taxon>Oligostraca</taxon>
        <taxon>Ostracoda</taxon>
        <taxon>Podocopa</taxon>
        <taxon>Podocopida</taxon>
        <taxon>Cytherocopina</taxon>
        <taxon>Cytheroidea</taxon>
        <taxon>Cytherideidae</taxon>
        <taxon>Cyprideis</taxon>
    </lineage>
</organism>
<gene>
    <name evidence="13" type="ORF">CTOB1V02_LOCUS2513</name>
</gene>
<evidence type="ECO:0000256" key="4">
    <source>
        <dbReference type="ARBA" id="ARBA00022727"/>
    </source>
</evidence>
<dbReference type="InterPro" id="IPR016192">
    <property type="entry name" value="APOBEC/CMP_deaminase_Zn-bd"/>
</dbReference>
<proteinExistence type="inferred from homology"/>
<dbReference type="OrthoDB" id="6710946at2759"/>
<dbReference type="PROSITE" id="PS00903">
    <property type="entry name" value="CYT_DCMP_DEAMINASES_1"/>
    <property type="match status" value="1"/>
</dbReference>
<evidence type="ECO:0000256" key="11">
    <source>
        <dbReference type="ARBA" id="ARBA00071625"/>
    </source>
</evidence>
<dbReference type="GO" id="GO:0005737">
    <property type="term" value="C:cytoplasm"/>
    <property type="evidence" value="ECO:0007669"/>
    <property type="project" value="TreeGrafter"/>
</dbReference>
<dbReference type="AlphaFoldDB" id="A0A7R8W925"/>
<comment type="similarity">
    <text evidence="2">Belongs to the cytidine and deoxycytidylate deaminase family.</text>
</comment>
<dbReference type="GO" id="GO:0009165">
    <property type="term" value="P:nucleotide biosynthetic process"/>
    <property type="evidence" value="ECO:0007669"/>
    <property type="project" value="UniProtKB-KW"/>
</dbReference>
<dbReference type="SUPFAM" id="SSF53927">
    <property type="entry name" value="Cytidine deaminase-like"/>
    <property type="match status" value="1"/>
</dbReference>
<dbReference type="PANTHER" id="PTHR11086">
    <property type="entry name" value="DEOXYCYTIDYLATE DEAMINASE-RELATED"/>
    <property type="match status" value="1"/>
</dbReference>
<reference evidence="13" key="1">
    <citation type="submission" date="2020-11" db="EMBL/GenBank/DDBJ databases">
        <authorList>
            <person name="Tran Van P."/>
        </authorList>
    </citation>
    <scope>NUCLEOTIDE SEQUENCE</scope>
</reference>
<dbReference type="EC" id="3.5.4.12" evidence="8"/>
<name>A0A7R8W925_9CRUS</name>
<comment type="function">
    <text evidence="7">Supplies the nucleotide substrate for thymidylate synthetase.</text>
</comment>
<dbReference type="CDD" id="cd01286">
    <property type="entry name" value="deoxycytidylate_deaminase"/>
    <property type="match status" value="1"/>
</dbReference>
<comment type="cofactor">
    <cofactor evidence="1">
        <name>Zn(2+)</name>
        <dbReference type="ChEBI" id="CHEBI:29105"/>
    </cofactor>
</comment>
<dbReference type="EMBL" id="OB660396">
    <property type="protein sequence ID" value="CAD7224556.1"/>
    <property type="molecule type" value="Genomic_DNA"/>
</dbReference>
<dbReference type="PROSITE" id="PS51747">
    <property type="entry name" value="CYT_DCMP_DEAMINASES_2"/>
    <property type="match status" value="1"/>
</dbReference>
<dbReference type="PANTHER" id="PTHR11086:SF18">
    <property type="entry name" value="DEOXYCYTIDYLATE DEAMINASE"/>
    <property type="match status" value="1"/>
</dbReference>
<dbReference type="Pfam" id="PF00383">
    <property type="entry name" value="dCMP_cyt_deam_1"/>
    <property type="match status" value="1"/>
</dbReference>
<feature type="domain" description="CMP/dCMP-type deaminase" evidence="12">
    <location>
        <begin position="35"/>
        <end position="161"/>
    </location>
</feature>
<comment type="catalytic activity">
    <reaction evidence="10">
        <text>dCMP + H2O + H(+) = dUMP + NH4(+)</text>
        <dbReference type="Rhea" id="RHEA:22924"/>
        <dbReference type="ChEBI" id="CHEBI:15377"/>
        <dbReference type="ChEBI" id="CHEBI:15378"/>
        <dbReference type="ChEBI" id="CHEBI:28938"/>
        <dbReference type="ChEBI" id="CHEBI:57566"/>
        <dbReference type="ChEBI" id="CHEBI:246422"/>
        <dbReference type="EC" id="3.5.4.12"/>
    </reaction>
</comment>
<sequence length="206" mass="23088">MSSVNNNNNPETTDISKDLWKLALSAGRPRENYLEWDEYFMAVACLSSMRSKDPASQVGACIVNQERLIVATGYNGMPVGCNDGELPWGKNSADELYNKYMYVCHAEMNAILNKNSADIRGSTIFVALFPCNECAKLIIQAGISKVIYLSDKHREKKSTIASKCLLDLAGIEYQRFIPKQRQIVVDFDAIEARLPSTDRGPMHDRE</sequence>
<dbReference type="InterPro" id="IPR016193">
    <property type="entry name" value="Cytidine_deaminase-like"/>
</dbReference>
<evidence type="ECO:0000256" key="7">
    <source>
        <dbReference type="ARBA" id="ARBA00037036"/>
    </source>
</evidence>
<dbReference type="InterPro" id="IPR015517">
    <property type="entry name" value="dCMP_deaminase-rel"/>
</dbReference>
<evidence type="ECO:0000259" key="12">
    <source>
        <dbReference type="PROSITE" id="PS51747"/>
    </source>
</evidence>
<protein>
    <recommendedName>
        <fullName evidence="11">Probable deoxycytidylate deaminase</fullName>
        <ecNumber evidence="8">3.5.4.12</ecNumber>
    </recommendedName>
    <alternativeName>
        <fullName evidence="9">dCMP deaminase</fullName>
    </alternativeName>
</protein>